<dbReference type="RefSeq" id="WP_349216828.1">
    <property type="nucleotide sequence ID" value="NZ_JBBMFA010000105.1"/>
</dbReference>
<dbReference type="EMBL" id="JBBMFA010000105">
    <property type="protein sequence ID" value="MEQ2521315.1"/>
    <property type="molecule type" value="Genomic_DNA"/>
</dbReference>
<evidence type="ECO:0000313" key="4">
    <source>
        <dbReference type="Proteomes" id="UP001477672"/>
    </source>
</evidence>
<feature type="transmembrane region" description="Helical" evidence="2">
    <location>
        <begin position="43"/>
        <end position="67"/>
    </location>
</feature>
<keyword evidence="4" id="KW-1185">Reference proteome</keyword>
<protein>
    <submittedName>
        <fullName evidence="3">AtpZ/AtpI family protein</fullName>
    </submittedName>
</protein>
<evidence type="ECO:0000256" key="2">
    <source>
        <dbReference type="SAM" id="Phobius"/>
    </source>
</evidence>
<reference evidence="3 4" key="1">
    <citation type="submission" date="2024-03" db="EMBL/GenBank/DDBJ databases">
        <title>Human intestinal bacterial collection.</title>
        <authorList>
            <person name="Pauvert C."/>
            <person name="Hitch T.C.A."/>
            <person name="Clavel T."/>
        </authorList>
    </citation>
    <scope>NUCLEOTIDE SEQUENCE [LARGE SCALE GENOMIC DNA]</scope>
    <source>
        <strain evidence="3 4">CLA-JM-H11</strain>
    </source>
</reference>
<proteinExistence type="predicted"/>
<organism evidence="3 4">
    <name type="scientific">Ruthenibacterium intestinale</name>
    <dbReference type="NCBI Taxonomy" id="3133163"/>
    <lineage>
        <taxon>Bacteria</taxon>
        <taxon>Bacillati</taxon>
        <taxon>Bacillota</taxon>
        <taxon>Clostridia</taxon>
        <taxon>Eubacteriales</taxon>
        <taxon>Oscillospiraceae</taxon>
        <taxon>Ruthenibacterium</taxon>
    </lineage>
</organism>
<gene>
    <name evidence="3" type="ORF">WMO24_12865</name>
</gene>
<feature type="region of interest" description="Disordered" evidence="1">
    <location>
        <begin position="75"/>
        <end position="105"/>
    </location>
</feature>
<sequence>MQKNGWLKVMRYLSWLTQVGFSMAAPLILLLLGAHWLVNSRGWGVWVYVAAIVLGIGAGASSFAQFAGFFQRQMQEKPDGDSSSLDASKKRNKGGTRCIKLHQPS</sequence>
<accession>A0ABV1GHI1</accession>
<keyword evidence="2" id="KW-0812">Transmembrane</keyword>
<keyword evidence="2" id="KW-0472">Membrane</keyword>
<dbReference type="Proteomes" id="UP001477672">
    <property type="component" value="Unassembled WGS sequence"/>
</dbReference>
<evidence type="ECO:0000256" key="1">
    <source>
        <dbReference type="SAM" id="MobiDB-lite"/>
    </source>
</evidence>
<evidence type="ECO:0000313" key="3">
    <source>
        <dbReference type="EMBL" id="MEQ2521315.1"/>
    </source>
</evidence>
<keyword evidence="2" id="KW-1133">Transmembrane helix</keyword>
<name>A0ABV1GHI1_9FIRM</name>
<comment type="caution">
    <text evidence="3">The sequence shown here is derived from an EMBL/GenBank/DDBJ whole genome shotgun (WGS) entry which is preliminary data.</text>
</comment>
<feature type="transmembrane region" description="Helical" evidence="2">
    <location>
        <begin position="12"/>
        <end position="37"/>
    </location>
</feature>